<dbReference type="InterPro" id="IPR000836">
    <property type="entry name" value="PRTase_dom"/>
</dbReference>
<dbReference type="InterPro" id="IPR029057">
    <property type="entry name" value="PRTase-like"/>
</dbReference>
<proteinExistence type="predicted"/>
<protein>
    <submittedName>
        <fullName evidence="1">PyrE Orotate phosphoribosyltransferase</fullName>
    </submittedName>
</protein>
<dbReference type="EMBL" id="LR796558">
    <property type="protein sequence ID" value="CAB4151482.1"/>
    <property type="molecule type" value="Genomic_DNA"/>
</dbReference>
<organism evidence="1">
    <name type="scientific">uncultured Caudovirales phage</name>
    <dbReference type="NCBI Taxonomy" id="2100421"/>
    <lineage>
        <taxon>Viruses</taxon>
        <taxon>Duplodnaviria</taxon>
        <taxon>Heunggongvirae</taxon>
        <taxon>Uroviricota</taxon>
        <taxon>Caudoviricetes</taxon>
        <taxon>Peduoviridae</taxon>
        <taxon>Maltschvirus</taxon>
        <taxon>Maltschvirus maltsch</taxon>
    </lineage>
</organism>
<accession>A0A6J5MYH9</accession>
<keyword evidence="1" id="KW-0328">Glycosyltransferase</keyword>
<evidence type="ECO:0000313" key="1">
    <source>
        <dbReference type="EMBL" id="CAB4151482.1"/>
    </source>
</evidence>
<keyword evidence="1" id="KW-0808">Transferase</keyword>
<dbReference type="CDD" id="cd06223">
    <property type="entry name" value="PRTases_typeI"/>
    <property type="match status" value="1"/>
</dbReference>
<reference evidence="1" key="1">
    <citation type="submission" date="2020-04" db="EMBL/GenBank/DDBJ databases">
        <authorList>
            <person name="Chiriac C."/>
            <person name="Salcher M."/>
            <person name="Ghai R."/>
            <person name="Kavagutti S V."/>
        </authorList>
    </citation>
    <scope>NUCLEOTIDE SEQUENCE</scope>
</reference>
<dbReference type="GO" id="GO:0016757">
    <property type="term" value="F:glycosyltransferase activity"/>
    <property type="evidence" value="ECO:0007669"/>
    <property type="project" value="UniProtKB-KW"/>
</dbReference>
<name>A0A6J5MYH9_9CAUD</name>
<sequence length="209" mass="23176">MISTPISNATTEAKLAYLHACIEHNAVYRVAPGNRPIPGKRPNAYYTWQIYLRRCMFDPKFLFTAAELLVEKLPNKDVQICACEDAGVVLGMAMATVLGTPMISIKKSRKVYGLLNFCEGRATGKPVLLVDDVAGSQGTLKAGVKVLEAFNLPIADQYVALMNKTIATHPESYIQQKELISLFTLDDFAMSWKAYVEKFKTEPNFGPVH</sequence>
<gene>
    <name evidence="1" type="ORF">UFOVP592_19</name>
</gene>
<dbReference type="Gene3D" id="3.40.50.2020">
    <property type="match status" value="1"/>
</dbReference>
<dbReference type="SUPFAM" id="SSF53271">
    <property type="entry name" value="PRTase-like"/>
    <property type="match status" value="1"/>
</dbReference>